<dbReference type="Pfam" id="PF04055">
    <property type="entry name" value="Radical_SAM"/>
    <property type="match status" value="1"/>
</dbReference>
<feature type="domain" description="Radical SAM core" evidence="7">
    <location>
        <begin position="80"/>
        <end position="239"/>
    </location>
</feature>
<evidence type="ECO:0000259" key="7">
    <source>
        <dbReference type="PROSITE" id="PS51918"/>
    </source>
</evidence>
<comment type="similarity">
    <text evidence="6">Belongs to the radical SAM superfamily. Anaerobic sulfatase-maturating enzyme family.</text>
</comment>
<dbReference type="Gene3D" id="3.20.20.70">
    <property type="entry name" value="Aldolase class I"/>
    <property type="match status" value="1"/>
</dbReference>
<dbReference type="AlphaFoldDB" id="A0A2U1AJT0"/>
<keyword evidence="5" id="KW-0411">Iron-sulfur</keyword>
<evidence type="ECO:0000256" key="3">
    <source>
        <dbReference type="ARBA" id="ARBA00022723"/>
    </source>
</evidence>
<reference evidence="8 9" key="1">
    <citation type="submission" date="2018-04" db="EMBL/GenBank/DDBJ databases">
        <title>Genomic Encyclopedia of Type Strains, Phase IV (KMG-IV): sequencing the most valuable type-strain genomes for metagenomic binning, comparative biology and taxonomic classification.</title>
        <authorList>
            <person name="Goeker M."/>
        </authorList>
    </citation>
    <scope>NUCLEOTIDE SEQUENCE [LARGE SCALE GENOMIC DNA]</scope>
    <source>
        <strain evidence="8 9">DSM 14823</strain>
    </source>
</reference>
<dbReference type="SUPFAM" id="SSF102114">
    <property type="entry name" value="Radical SAM enzymes"/>
    <property type="match status" value="1"/>
</dbReference>
<evidence type="ECO:0000256" key="5">
    <source>
        <dbReference type="ARBA" id="ARBA00023014"/>
    </source>
</evidence>
<keyword evidence="4" id="KW-0408">Iron</keyword>
<dbReference type="InterPro" id="IPR013785">
    <property type="entry name" value="Aldolase_TIM"/>
</dbReference>
<keyword evidence="9" id="KW-1185">Reference proteome</keyword>
<keyword evidence="2" id="KW-0949">S-adenosyl-L-methionine</keyword>
<dbReference type="EMBL" id="QEKH01000034">
    <property type="protein sequence ID" value="PVY36597.1"/>
    <property type="molecule type" value="Genomic_DNA"/>
</dbReference>
<dbReference type="SFLD" id="SFLDG01067">
    <property type="entry name" value="SPASM/twitch_domain_containing"/>
    <property type="match status" value="1"/>
</dbReference>
<evidence type="ECO:0000256" key="4">
    <source>
        <dbReference type="ARBA" id="ARBA00023004"/>
    </source>
</evidence>
<evidence type="ECO:0000256" key="2">
    <source>
        <dbReference type="ARBA" id="ARBA00022691"/>
    </source>
</evidence>
<dbReference type="Proteomes" id="UP000245959">
    <property type="component" value="Unassembled WGS sequence"/>
</dbReference>
<evidence type="ECO:0000256" key="1">
    <source>
        <dbReference type="ARBA" id="ARBA00001966"/>
    </source>
</evidence>
<dbReference type="SFLD" id="SFLDS00029">
    <property type="entry name" value="Radical_SAM"/>
    <property type="match status" value="1"/>
</dbReference>
<dbReference type="GeneID" id="78296723"/>
<dbReference type="InterPro" id="IPR023867">
    <property type="entry name" value="Sulphatase_maturase_rSAM"/>
</dbReference>
<organism evidence="8 9">
    <name type="scientific">Victivallis vadensis</name>
    <dbReference type="NCBI Taxonomy" id="172901"/>
    <lineage>
        <taxon>Bacteria</taxon>
        <taxon>Pseudomonadati</taxon>
        <taxon>Lentisphaerota</taxon>
        <taxon>Lentisphaeria</taxon>
        <taxon>Victivallales</taxon>
        <taxon>Victivallaceae</taxon>
        <taxon>Victivallis</taxon>
    </lineage>
</organism>
<accession>A0A2U1AJT0</accession>
<gene>
    <name evidence="8" type="ORF">C8D82_1343</name>
</gene>
<dbReference type="OrthoDB" id="9808591at2"/>
<comment type="caution">
    <text evidence="8">The sequence shown here is derived from an EMBL/GenBank/DDBJ whole genome shotgun (WGS) entry which is preliminary data.</text>
</comment>
<dbReference type="GO" id="GO:0046872">
    <property type="term" value="F:metal ion binding"/>
    <property type="evidence" value="ECO:0007669"/>
    <property type="project" value="UniProtKB-KW"/>
</dbReference>
<protein>
    <submittedName>
        <fullName evidence="8">Radical SAM family protein</fullName>
    </submittedName>
</protein>
<evidence type="ECO:0000313" key="9">
    <source>
        <dbReference type="Proteomes" id="UP000245959"/>
    </source>
</evidence>
<evidence type="ECO:0000256" key="6">
    <source>
        <dbReference type="ARBA" id="ARBA00023601"/>
    </source>
</evidence>
<comment type="cofactor">
    <cofactor evidence="1">
        <name>[4Fe-4S] cluster</name>
        <dbReference type="ChEBI" id="CHEBI:49883"/>
    </cofactor>
</comment>
<dbReference type="GO" id="GO:0016491">
    <property type="term" value="F:oxidoreductase activity"/>
    <property type="evidence" value="ECO:0007669"/>
    <property type="project" value="InterPro"/>
</dbReference>
<name>A0A2U1AJT0_9BACT</name>
<dbReference type="InterPro" id="IPR058240">
    <property type="entry name" value="rSAM_sf"/>
</dbReference>
<dbReference type="RefSeq" id="WP_116885449.1">
    <property type="nucleotide sequence ID" value="NZ_CABMMC010000001.1"/>
</dbReference>
<sequence>MYFLLPFRFRSIQDKEILVSELGNYLIVPRGTAADIVNRKIDSQCDLYKDLEAGAFVSEKPIPDLIDNFAIRLRTKKSFLDEFTTLHIIVLTLRCNQNCTYCQASSLPSDAKHCDMSVEDLEKSIDLIMRSPATAITIEFQGGESSLVPDLIKHAIRYANKLNESVGKQITYVLCSNCIDISDDLLSFCKDSCIFISTSLDGPEQLHNSNRGKKDSFQRVKDGISRARRKIAPRLHSES</sequence>
<dbReference type="PANTHER" id="PTHR43273:SF3">
    <property type="entry name" value="ANAEROBIC SULFATASE-MATURATING ENZYME HOMOLOG ASLB-RELATED"/>
    <property type="match status" value="1"/>
</dbReference>
<keyword evidence="3" id="KW-0479">Metal-binding</keyword>
<dbReference type="PROSITE" id="PS51918">
    <property type="entry name" value="RADICAL_SAM"/>
    <property type="match status" value="1"/>
</dbReference>
<dbReference type="CDD" id="cd01335">
    <property type="entry name" value="Radical_SAM"/>
    <property type="match status" value="1"/>
</dbReference>
<dbReference type="GO" id="GO:0051536">
    <property type="term" value="F:iron-sulfur cluster binding"/>
    <property type="evidence" value="ECO:0007669"/>
    <property type="project" value="UniProtKB-KW"/>
</dbReference>
<evidence type="ECO:0000313" key="8">
    <source>
        <dbReference type="EMBL" id="PVY36597.1"/>
    </source>
</evidence>
<dbReference type="PANTHER" id="PTHR43273">
    <property type="entry name" value="ANAEROBIC SULFATASE-MATURATING ENZYME HOMOLOG ASLB-RELATED"/>
    <property type="match status" value="1"/>
</dbReference>
<dbReference type="InterPro" id="IPR007197">
    <property type="entry name" value="rSAM"/>
</dbReference>
<proteinExistence type="inferred from homology"/>